<organism evidence="3 4">
    <name type="scientific">Lutispora thermophila DSM 19022</name>
    <dbReference type="NCBI Taxonomy" id="1122184"/>
    <lineage>
        <taxon>Bacteria</taxon>
        <taxon>Bacillati</taxon>
        <taxon>Bacillota</taxon>
        <taxon>Clostridia</taxon>
        <taxon>Lutisporales</taxon>
        <taxon>Lutisporaceae</taxon>
        <taxon>Lutispora</taxon>
    </lineage>
</organism>
<feature type="transmembrane region" description="Helical" evidence="1">
    <location>
        <begin position="80"/>
        <end position="99"/>
    </location>
</feature>
<sequence length="169" mass="18106">MKTVIPFIILFMLTYGYIKGVPVYEAFIEGAKEGMNITLRIFPYIVAMLLAVGMLRASGGLALIGLILKPVTVLLKVPEEILPLIIMKPLSGSGALGVLADILKRVGPDSLTGIIACTIISSTETIFYTITVYFGSIGIKNIRHTLMAALMADITAIIVAIAICSRMFG</sequence>
<feature type="transmembrane region" description="Helical" evidence="1">
    <location>
        <begin position="146"/>
        <end position="168"/>
    </location>
</feature>
<keyword evidence="1" id="KW-0472">Membrane</keyword>
<dbReference type="AlphaFoldDB" id="A0A1M6BPU0"/>
<feature type="transmembrane region" description="Helical" evidence="1">
    <location>
        <begin position="111"/>
        <end position="134"/>
    </location>
</feature>
<evidence type="ECO:0000256" key="1">
    <source>
        <dbReference type="SAM" id="Phobius"/>
    </source>
</evidence>
<name>A0A1M6BPU0_9FIRM</name>
<dbReference type="PANTHER" id="PTHR35793">
    <property type="entry name" value="INNER MEMBRANE PROTEIN YJIG"/>
    <property type="match status" value="1"/>
</dbReference>
<feature type="domain" description="Nucleoside transporter/FeoB GTPase Gate" evidence="2">
    <location>
        <begin position="39"/>
        <end position="140"/>
    </location>
</feature>
<gene>
    <name evidence="3" type="ORF">SAMN02745176_00474</name>
</gene>
<dbReference type="STRING" id="1122184.SAMN02745176_00474"/>
<dbReference type="InterPro" id="IPR011642">
    <property type="entry name" value="Gate_dom"/>
</dbReference>
<dbReference type="OrthoDB" id="9805623at2"/>
<evidence type="ECO:0000259" key="2">
    <source>
        <dbReference type="Pfam" id="PF07670"/>
    </source>
</evidence>
<proteinExistence type="predicted"/>
<dbReference type="GO" id="GO:0005886">
    <property type="term" value="C:plasma membrane"/>
    <property type="evidence" value="ECO:0007669"/>
    <property type="project" value="TreeGrafter"/>
</dbReference>
<dbReference type="Pfam" id="PF07670">
    <property type="entry name" value="Gate"/>
    <property type="match status" value="1"/>
</dbReference>
<reference evidence="3 4" key="1">
    <citation type="submission" date="2016-11" db="EMBL/GenBank/DDBJ databases">
        <authorList>
            <person name="Jaros S."/>
            <person name="Januszkiewicz K."/>
            <person name="Wedrychowicz H."/>
        </authorList>
    </citation>
    <scope>NUCLEOTIDE SEQUENCE [LARGE SCALE GENOMIC DNA]</scope>
    <source>
        <strain evidence="3 4">DSM 19022</strain>
    </source>
</reference>
<feature type="transmembrane region" description="Helical" evidence="1">
    <location>
        <begin position="44"/>
        <end position="68"/>
    </location>
</feature>
<protein>
    <submittedName>
        <fullName evidence="3">Spore maturation protein B</fullName>
    </submittedName>
</protein>
<dbReference type="Proteomes" id="UP000184442">
    <property type="component" value="Unassembled WGS sequence"/>
</dbReference>
<dbReference type="PANTHER" id="PTHR35793:SF2">
    <property type="entry name" value="INNER MEMBRANE PROTEIN YJIG"/>
    <property type="match status" value="1"/>
</dbReference>
<accession>A0A1M6BPU0</accession>
<keyword evidence="1" id="KW-1133">Transmembrane helix</keyword>
<keyword evidence="1" id="KW-0812">Transmembrane</keyword>
<evidence type="ECO:0000313" key="3">
    <source>
        <dbReference type="EMBL" id="SHI50712.1"/>
    </source>
</evidence>
<dbReference type="EMBL" id="FQZS01000004">
    <property type="protein sequence ID" value="SHI50712.1"/>
    <property type="molecule type" value="Genomic_DNA"/>
</dbReference>
<dbReference type="InterPro" id="IPR052549">
    <property type="entry name" value="SpmB"/>
</dbReference>
<evidence type="ECO:0000313" key="4">
    <source>
        <dbReference type="Proteomes" id="UP000184442"/>
    </source>
</evidence>
<dbReference type="RefSeq" id="WP_073024131.1">
    <property type="nucleotide sequence ID" value="NZ_FQZS01000004.1"/>
</dbReference>
<keyword evidence="4" id="KW-1185">Reference proteome</keyword>